<dbReference type="SUPFAM" id="SSF54211">
    <property type="entry name" value="Ribosomal protein S5 domain 2-like"/>
    <property type="match status" value="1"/>
</dbReference>
<evidence type="ECO:0000313" key="6">
    <source>
        <dbReference type="Proteomes" id="UP001174936"/>
    </source>
</evidence>
<dbReference type="GO" id="GO:0006298">
    <property type="term" value="P:mismatch repair"/>
    <property type="evidence" value="ECO:0007669"/>
    <property type="project" value="InterPro"/>
</dbReference>
<keyword evidence="2" id="KW-0227">DNA damage</keyword>
<protein>
    <submittedName>
        <fullName evidence="5">Histidine kinase-like ATPase</fullName>
    </submittedName>
</protein>
<dbReference type="InterPro" id="IPR036890">
    <property type="entry name" value="HATPase_C_sf"/>
</dbReference>
<proteinExistence type="inferred from homology"/>
<keyword evidence="6" id="KW-1185">Reference proteome</keyword>
<gene>
    <name evidence="5" type="ORF">B0T16DRAFT_26462</name>
</gene>
<name>A0AA40D0H1_9PEZI</name>
<feature type="region of interest" description="Disordered" evidence="3">
    <location>
        <begin position="365"/>
        <end position="391"/>
    </location>
</feature>
<dbReference type="InterPro" id="IPR020568">
    <property type="entry name" value="Ribosomal_Su5_D2-typ_SF"/>
</dbReference>
<dbReference type="GO" id="GO:0030983">
    <property type="term" value="F:mismatched DNA binding"/>
    <property type="evidence" value="ECO:0007669"/>
    <property type="project" value="InterPro"/>
</dbReference>
<dbReference type="GO" id="GO:0061982">
    <property type="term" value="P:meiosis I cell cycle process"/>
    <property type="evidence" value="ECO:0007669"/>
    <property type="project" value="UniProtKB-ARBA"/>
</dbReference>
<keyword evidence="5" id="KW-0418">Kinase</keyword>
<dbReference type="GO" id="GO:0032389">
    <property type="term" value="C:MutLalpha complex"/>
    <property type="evidence" value="ECO:0007669"/>
    <property type="project" value="TreeGrafter"/>
</dbReference>
<dbReference type="SUPFAM" id="SSF55874">
    <property type="entry name" value="ATPase domain of HSP90 chaperone/DNA topoisomerase II/histidine kinase"/>
    <property type="match status" value="1"/>
</dbReference>
<accession>A0AA40D0H1</accession>
<evidence type="ECO:0000256" key="3">
    <source>
        <dbReference type="SAM" id="MobiDB-lite"/>
    </source>
</evidence>
<dbReference type="GO" id="GO:0016301">
    <property type="term" value="F:kinase activity"/>
    <property type="evidence" value="ECO:0007669"/>
    <property type="project" value="UniProtKB-KW"/>
</dbReference>
<dbReference type="Pfam" id="PF01119">
    <property type="entry name" value="DNA_mis_repair"/>
    <property type="match status" value="1"/>
</dbReference>
<evidence type="ECO:0000313" key="5">
    <source>
        <dbReference type="EMBL" id="KAK0656033.1"/>
    </source>
</evidence>
<reference evidence="5" key="1">
    <citation type="submission" date="2023-06" db="EMBL/GenBank/DDBJ databases">
        <title>Genome-scale phylogeny and comparative genomics of the fungal order Sordariales.</title>
        <authorList>
            <consortium name="Lawrence Berkeley National Laboratory"/>
            <person name="Hensen N."/>
            <person name="Bonometti L."/>
            <person name="Westerberg I."/>
            <person name="Brannstrom I.O."/>
            <person name="Guillou S."/>
            <person name="Cros-Aarteil S."/>
            <person name="Calhoun S."/>
            <person name="Haridas S."/>
            <person name="Kuo A."/>
            <person name="Mondo S."/>
            <person name="Pangilinan J."/>
            <person name="Riley R."/>
            <person name="Labutti K."/>
            <person name="Andreopoulos B."/>
            <person name="Lipzen A."/>
            <person name="Chen C."/>
            <person name="Yanf M."/>
            <person name="Daum C."/>
            <person name="Ng V."/>
            <person name="Clum A."/>
            <person name="Steindorff A."/>
            <person name="Ohm R."/>
            <person name="Martin F."/>
            <person name="Silar P."/>
            <person name="Natvig D."/>
            <person name="Lalanne C."/>
            <person name="Gautier V."/>
            <person name="Ament-Velasquez S.L."/>
            <person name="Kruys A."/>
            <person name="Hutchinson M.I."/>
            <person name="Powell A.J."/>
            <person name="Barry K."/>
            <person name="Miller A.N."/>
            <person name="Grigoriev I.V."/>
            <person name="Debuchy R."/>
            <person name="Gladieux P."/>
            <person name="Thoren M.H."/>
            <person name="Johannesson H."/>
        </authorList>
    </citation>
    <scope>NUCLEOTIDE SEQUENCE</scope>
    <source>
        <strain evidence="5">SMH2532-1</strain>
    </source>
</reference>
<evidence type="ECO:0000256" key="2">
    <source>
        <dbReference type="ARBA" id="ARBA00022763"/>
    </source>
</evidence>
<comment type="similarity">
    <text evidence="1">Belongs to the DNA mismatch repair MutL/HexB family.</text>
</comment>
<dbReference type="EMBL" id="JAULSV010000001">
    <property type="protein sequence ID" value="KAK0656033.1"/>
    <property type="molecule type" value="Genomic_DNA"/>
</dbReference>
<dbReference type="Pfam" id="PF13589">
    <property type="entry name" value="HATPase_c_3"/>
    <property type="match status" value="1"/>
</dbReference>
<comment type="caution">
    <text evidence="5">The sequence shown here is derived from an EMBL/GenBank/DDBJ whole genome shotgun (WGS) entry which is preliminary data.</text>
</comment>
<dbReference type="InterPro" id="IPR038973">
    <property type="entry name" value="MutL/Mlh/Pms-like"/>
</dbReference>
<dbReference type="Gene3D" id="3.30.565.10">
    <property type="entry name" value="Histidine kinase-like ATPase, C-terminal domain"/>
    <property type="match status" value="1"/>
</dbReference>
<dbReference type="Proteomes" id="UP001174936">
    <property type="component" value="Unassembled WGS sequence"/>
</dbReference>
<sequence>MVISPLSEDDTRKLGATLAIATPVILIKELFENALDSGATTVVVLISPNTVDRIEVRDNGHGIDPSDFDALGRSGYTSKLKSLHELATVGARSLGFRGVALASINTLAEVTITTRTSSQPVAEVLRLVDGGGIVKEGRAGNPVGTAVCANNLFANFPVRQRSVIKEAHKNLAKIKELLQAYTFARSGTKVAFRVFGKPESTWCYTAQTGGGVKEAARQLFGHDVASRCSLKTYSADIKEPREQEKTGAGKSLSFEGFLPHAGADPQKIAGAFFSVDSRPLSPIRGTGKKLLSVFRAHYNQFPPGTKEEKATKGILIRLNIVCPPGSYDVNVEPAKDDVIFVDEEWVIGHFKQYLLSVYPRKEDDYENEGGRGYTTAGLETPPASSSGPKDTCKPIQDGLWICLDLLTAPARTKTATVATSIQQSSPIIPRVGTRFPRASMRSHHWKG</sequence>
<organism evidence="5 6">
    <name type="scientific">Cercophora newfieldiana</name>
    <dbReference type="NCBI Taxonomy" id="92897"/>
    <lineage>
        <taxon>Eukaryota</taxon>
        <taxon>Fungi</taxon>
        <taxon>Dikarya</taxon>
        <taxon>Ascomycota</taxon>
        <taxon>Pezizomycotina</taxon>
        <taxon>Sordariomycetes</taxon>
        <taxon>Sordariomycetidae</taxon>
        <taxon>Sordariales</taxon>
        <taxon>Lasiosphaeriaceae</taxon>
        <taxon>Cercophora</taxon>
    </lineage>
</organism>
<dbReference type="GO" id="GO:0140664">
    <property type="term" value="F:ATP-dependent DNA damage sensor activity"/>
    <property type="evidence" value="ECO:0007669"/>
    <property type="project" value="InterPro"/>
</dbReference>
<dbReference type="PANTHER" id="PTHR10073">
    <property type="entry name" value="DNA MISMATCH REPAIR PROTEIN MLH, PMS, MUTL"/>
    <property type="match status" value="1"/>
</dbReference>
<feature type="domain" description="DNA mismatch repair protein S5" evidence="4">
    <location>
        <begin position="216"/>
        <end position="359"/>
    </location>
</feature>
<dbReference type="GO" id="GO:0005524">
    <property type="term" value="F:ATP binding"/>
    <property type="evidence" value="ECO:0007669"/>
    <property type="project" value="InterPro"/>
</dbReference>
<dbReference type="FunFam" id="3.30.565.10:FF:000017">
    <property type="entry name" value="PMS1 homolog 1, mismatch repair system component"/>
    <property type="match status" value="1"/>
</dbReference>
<dbReference type="PANTHER" id="PTHR10073:SF41">
    <property type="entry name" value="MISMATCH REPAIR PROTEIN, PUTATIVE (AFU_ORTHOLOGUE AFUA_8G05820)-RELATED"/>
    <property type="match status" value="1"/>
</dbReference>
<dbReference type="InterPro" id="IPR013507">
    <property type="entry name" value="DNA_mismatch_S5_2-like"/>
</dbReference>
<dbReference type="GO" id="GO:0016887">
    <property type="term" value="F:ATP hydrolysis activity"/>
    <property type="evidence" value="ECO:0007669"/>
    <property type="project" value="InterPro"/>
</dbReference>
<dbReference type="InterPro" id="IPR014721">
    <property type="entry name" value="Ribsml_uS5_D2-typ_fold_subgr"/>
</dbReference>
<dbReference type="Gene3D" id="3.30.230.10">
    <property type="match status" value="1"/>
</dbReference>
<dbReference type="AlphaFoldDB" id="A0AA40D0H1"/>
<dbReference type="SMART" id="SM01340">
    <property type="entry name" value="DNA_mis_repair"/>
    <property type="match status" value="1"/>
</dbReference>
<evidence type="ECO:0000259" key="4">
    <source>
        <dbReference type="SMART" id="SM01340"/>
    </source>
</evidence>
<evidence type="ECO:0000256" key="1">
    <source>
        <dbReference type="ARBA" id="ARBA00006082"/>
    </source>
</evidence>
<keyword evidence="5" id="KW-0808">Transferase</keyword>